<keyword evidence="1" id="KW-0472">Membrane</keyword>
<sequence>MGFVSWVTKSGIKLAAVVVAVKVSIDQKVWTLEPAEGEAVYQTFTKDVLNGAVVYKEKLPSCEEVKSDMGSKWNKNINCAFGYLNQAPELLKEKTVSFYKSALETKS</sequence>
<reference evidence="6" key="1">
    <citation type="submission" date="2016-11" db="UniProtKB">
        <authorList>
            <consortium name="WormBaseParasite"/>
        </authorList>
    </citation>
    <scope>IDENTIFICATION</scope>
</reference>
<name>A0A1I7SDP5_BURXY</name>
<dbReference type="WBParaSite" id="BXY_1115200.1">
    <property type="protein sequence ID" value="BXY_1115200.1"/>
    <property type="gene ID" value="BXY_1115200"/>
</dbReference>
<dbReference type="AlphaFoldDB" id="A0A1I7SDP5"/>
<evidence type="ECO:0000313" key="5">
    <source>
        <dbReference type="Proteomes" id="UP000659654"/>
    </source>
</evidence>
<dbReference type="EMBL" id="CAJFCV020000001">
    <property type="protein sequence ID" value="CAG9084467.1"/>
    <property type="molecule type" value="Genomic_DNA"/>
</dbReference>
<proteinExistence type="inferred from homology"/>
<comment type="subunit">
    <text evidence="1">Component of the mitochondrial contact site and cristae organizing system (MICOS) complex.</text>
</comment>
<dbReference type="EMBL" id="CAJFDI010000001">
    <property type="protein sequence ID" value="CAD5209425.1"/>
    <property type="molecule type" value="Genomic_DNA"/>
</dbReference>
<dbReference type="GO" id="GO:0061617">
    <property type="term" value="C:MICOS complex"/>
    <property type="evidence" value="ECO:0007669"/>
    <property type="project" value="UniProtKB-UniRule"/>
</dbReference>
<dbReference type="OrthoDB" id="5948578at2759"/>
<keyword evidence="5" id="KW-1185">Reference proteome</keyword>
<reference evidence="3" key="2">
    <citation type="submission" date="2020-08" db="EMBL/GenBank/DDBJ databases">
        <authorList>
            <person name="Kikuchi T."/>
        </authorList>
    </citation>
    <scope>NUCLEOTIDE SEQUENCE</scope>
    <source>
        <strain evidence="2">Ka4C1</strain>
    </source>
</reference>
<evidence type="ECO:0000256" key="1">
    <source>
        <dbReference type="RuleBase" id="RU363009"/>
    </source>
</evidence>
<comment type="subcellular location">
    <subcellularLocation>
        <location evidence="1">Mitochondrion inner membrane</location>
        <topology evidence="1">Single-pass membrane protein</topology>
    </subcellularLocation>
</comment>
<dbReference type="Proteomes" id="UP000095284">
    <property type="component" value="Unplaced"/>
</dbReference>
<keyword evidence="1" id="KW-0496">Mitochondrion</keyword>
<evidence type="ECO:0000313" key="2">
    <source>
        <dbReference type="EMBL" id="CAD5209425.1"/>
    </source>
</evidence>
<dbReference type="Proteomes" id="UP000659654">
    <property type="component" value="Unassembled WGS sequence"/>
</dbReference>
<dbReference type="InterPro" id="IPR026769">
    <property type="entry name" value="Mic13"/>
</dbReference>
<comment type="function">
    <text evidence="1">Component of the MICOS complex, a large protein complex of the mitochondrial inner membrane that plays crucial roles in the maintenance of crista junctions, inner membrane architecture, and formation of contact sites to the outer membrane.</text>
</comment>
<accession>A0A1I7SDP5</accession>
<organism evidence="4 6">
    <name type="scientific">Bursaphelenchus xylophilus</name>
    <name type="common">Pinewood nematode worm</name>
    <name type="synonym">Aphelenchoides xylophilus</name>
    <dbReference type="NCBI Taxonomy" id="6326"/>
    <lineage>
        <taxon>Eukaryota</taxon>
        <taxon>Metazoa</taxon>
        <taxon>Ecdysozoa</taxon>
        <taxon>Nematoda</taxon>
        <taxon>Chromadorea</taxon>
        <taxon>Rhabditida</taxon>
        <taxon>Tylenchina</taxon>
        <taxon>Tylenchomorpha</taxon>
        <taxon>Aphelenchoidea</taxon>
        <taxon>Aphelenchoididae</taxon>
        <taxon>Bursaphelenchus</taxon>
    </lineage>
</organism>
<keyword evidence="1" id="KW-0999">Mitochondrion inner membrane</keyword>
<dbReference type="Proteomes" id="UP000582659">
    <property type="component" value="Unassembled WGS sequence"/>
</dbReference>
<evidence type="ECO:0000313" key="4">
    <source>
        <dbReference type="Proteomes" id="UP000095284"/>
    </source>
</evidence>
<comment type="similarity">
    <text evidence="1">Belongs to the MICOS complex subunit Mic13 family.</text>
</comment>
<evidence type="ECO:0000313" key="6">
    <source>
        <dbReference type="WBParaSite" id="BXY_1115200.1"/>
    </source>
</evidence>
<dbReference type="eggNOG" id="ENOG502S4BC">
    <property type="taxonomic scope" value="Eukaryota"/>
</dbReference>
<dbReference type="Pfam" id="PF15884">
    <property type="entry name" value="QIL1"/>
    <property type="match status" value="1"/>
</dbReference>
<evidence type="ECO:0000313" key="3">
    <source>
        <dbReference type="EMBL" id="CAG9084467.1"/>
    </source>
</evidence>
<protein>
    <recommendedName>
        <fullName evidence="1">MICOS complex subunit MIC13</fullName>
    </recommendedName>
</protein>
<gene>
    <name evidence="2" type="ORF">BXYJ_LOCUS1436</name>
</gene>